<dbReference type="Gene3D" id="1.10.3680.10">
    <property type="entry name" value="TerB-like"/>
    <property type="match status" value="1"/>
</dbReference>
<dbReference type="InterPro" id="IPR029024">
    <property type="entry name" value="TerB-like"/>
</dbReference>
<feature type="domain" description="Co-chaperone DjlA N-terminal" evidence="1">
    <location>
        <begin position="8"/>
        <end position="107"/>
    </location>
</feature>
<dbReference type="Pfam" id="PF05099">
    <property type="entry name" value="TerB"/>
    <property type="match status" value="1"/>
</dbReference>
<organism evidence="2 3">
    <name type="scientific">Comamonas koreensis</name>
    <dbReference type="NCBI Taxonomy" id="160825"/>
    <lineage>
        <taxon>Bacteria</taxon>
        <taxon>Pseudomonadati</taxon>
        <taxon>Pseudomonadota</taxon>
        <taxon>Betaproteobacteria</taxon>
        <taxon>Burkholderiales</taxon>
        <taxon>Comamonadaceae</taxon>
        <taxon>Comamonas</taxon>
    </lineage>
</organism>
<evidence type="ECO:0000259" key="1">
    <source>
        <dbReference type="Pfam" id="PF05099"/>
    </source>
</evidence>
<dbReference type="EMBL" id="JAJNCT010000010">
    <property type="protein sequence ID" value="MCD2165801.1"/>
    <property type="molecule type" value="Genomic_DNA"/>
</dbReference>
<proteinExistence type="predicted"/>
<dbReference type="AlphaFoldDB" id="A0AAW4XYR7"/>
<name>A0AAW4XYR7_9BURK</name>
<evidence type="ECO:0000313" key="2">
    <source>
        <dbReference type="EMBL" id="MCD2165801.1"/>
    </source>
</evidence>
<evidence type="ECO:0000313" key="3">
    <source>
        <dbReference type="Proteomes" id="UP001199260"/>
    </source>
</evidence>
<gene>
    <name evidence="2" type="ORF">LPW39_11695</name>
</gene>
<dbReference type="CDD" id="cd07177">
    <property type="entry name" value="terB_like"/>
    <property type="match status" value="1"/>
</dbReference>
<dbReference type="SUPFAM" id="SSF158682">
    <property type="entry name" value="TerB-like"/>
    <property type="match status" value="1"/>
</dbReference>
<dbReference type="Proteomes" id="UP001199260">
    <property type="component" value="Unassembled WGS sequence"/>
</dbReference>
<keyword evidence="3" id="KW-1185">Reference proteome</keyword>
<comment type="caution">
    <text evidence="2">The sequence shown here is derived from an EMBL/GenBank/DDBJ whole genome shotgun (WGS) entry which is preliminary data.</text>
</comment>
<sequence length="359" mass="37925">MTTEEIRATLTLCLLASFADGEKHEREREQIRQVAEGLAADQQINLPHLYQDVLLRRVQLSDVLAQLQTTESRQLAYEMALCVCEADGSTSPKEAEFLAQLREAFGAAGQASTAPASAAAPALAAATGMAAATLATPPAQALAGNLVDAPLNAALPEAPLALTEPAPHPAAADPLVPAQTERRPSTLSVEAMDQKILKASILNGAIELLPENLSTLAIIPLQMRLVYQIGQNYGYELDKGHIKDLLGALGVGLTSQYLEQAGRKLLGGLLGKAGKGLLGGLGKQAVSSGMSFASTYALGHVANQYYAGGRQLSTEMLKNAYQHVMQDGRQLQSRYQAQMQETASGLNTAKILSMVRGGQ</sequence>
<protein>
    <submittedName>
        <fullName evidence="2">TerB family tellurite resistance protein</fullName>
    </submittedName>
</protein>
<accession>A0AAW4XYR7</accession>
<dbReference type="RefSeq" id="WP_230774867.1">
    <property type="nucleotide sequence ID" value="NZ_JAJNCT010000010.1"/>
</dbReference>
<reference evidence="2 3" key="1">
    <citation type="submission" date="2021-11" db="EMBL/GenBank/DDBJ databases">
        <title>Genome sequence.</title>
        <authorList>
            <person name="Sun Q."/>
        </authorList>
    </citation>
    <scope>NUCLEOTIDE SEQUENCE [LARGE SCALE GENOMIC DNA]</scope>
    <source>
        <strain evidence="2 3">KCTC 12005</strain>
    </source>
</reference>
<dbReference type="InterPro" id="IPR007791">
    <property type="entry name" value="DjlA_N"/>
</dbReference>